<feature type="domain" description="Wax synthase" evidence="9">
    <location>
        <begin position="280"/>
        <end position="357"/>
    </location>
</feature>
<keyword evidence="5 8" id="KW-0812">Transmembrane</keyword>
<dbReference type="PANTHER" id="PTHR31595">
    <property type="entry name" value="LONG-CHAIN-ALCOHOL O-FATTY-ACYLTRANSFERASE 3-RELATED"/>
    <property type="match status" value="1"/>
</dbReference>
<accession>A0A165L0G0</accession>
<comment type="pathway">
    <text evidence="2">Secondary metabolite biosynthesis.</text>
</comment>
<feature type="transmembrane region" description="Helical" evidence="8">
    <location>
        <begin position="26"/>
        <end position="47"/>
    </location>
</feature>
<comment type="subcellular location">
    <subcellularLocation>
        <location evidence="1">Membrane</location>
        <topology evidence="1">Multi-pass membrane protein</topology>
    </subcellularLocation>
</comment>
<dbReference type="OrthoDB" id="1077582at2759"/>
<dbReference type="EMBL" id="KV425933">
    <property type="protein sequence ID" value="KZV97166.1"/>
    <property type="molecule type" value="Genomic_DNA"/>
</dbReference>
<comment type="similarity">
    <text evidence="3">Belongs to the wax synthase family.</text>
</comment>
<dbReference type="PANTHER" id="PTHR31595:SF57">
    <property type="entry name" value="OS04G0481900 PROTEIN"/>
    <property type="match status" value="1"/>
</dbReference>
<evidence type="ECO:0000256" key="5">
    <source>
        <dbReference type="ARBA" id="ARBA00022692"/>
    </source>
</evidence>
<feature type="transmembrane region" description="Helical" evidence="8">
    <location>
        <begin position="385"/>
        <end position="407"/>
    </location>
</feature>
<evidence type="ECO:0000256" key="8">
    <source>
        <dbReference type="SAM" id="Phobius"/>
    </source>
</evidence>
<keyword evidence="4" id="KW-0808">Transferase</keyword>
<gene>
    <name evidence="10" type="ORF">EXIGLDRAFT_642427</name>
</gene>
<evidence type="ECO:0000256" key="6">
    <source>
        <dbReference type="ARBA" id="ARBA00022989"/>
    </source>
</evidence>
<dbReference type="GO" id="GO:0006629">
    <property type="term" value="P:lipid metabolic process"/>
    <property type="evidence" value="ECO:0007669"/>
    <property type="project" value="InterPro"/>
</dbReference>
<protein>
    <recommendedName>
        <fullName evidence="9">Wax synthase domain-containing protein</fullName>
    </recommendedName>
</protein>
<dbReference type="GO" id="GO:0008374">
    <property type="term" value="F:O-acyltransferase activity"/>
    <property type="evidence" value="ECO:0007669"/>
    <property type="project" value="InterPro"/>
</dbReference>
<feature type="transmembrane region" description="Helical" evidence="8">
    <location>
        <begin position="354"/>
        <end position="373"/>
    </location>
</feature>
<dbReference type="AlphaFoldDB" id="A0A165L0G0"/>
<feature type="transmembrane region" description="Helical" evidence="8">
    <location>
        <begin position="54"/>
        <end position="73"/>
    </location>
</feature>
<evidence type="ECO:0000313" key="11">
    <source>
        <dbReference type="Proteomes" id="UP000077266"/>
    </source>
</evidence>
<evidence type="ECO:0000256" key="3">
    <source>
        <dbReference type="ARBA" id="ARBA00007282"/>
    </source>
</evidence>
<proteinExistence type="inferred from homology"/>
<feature type="transmembrane region" description="Helical" evidence="8">
    <location>
        <begin position="85"/>
        <end position="106"/>
    </location>
</feature>
<keyword evidence="11" id="KW-1185">Reference proteome</keyword>
<evidence type="ECO:0000259" key="9">
    <source>
        <dbReference type="Pfam" id="PF13813"/>
    </source>
</evidence>
<dbReference type="Proteomes" id="UP000077266">
    <property type="component" value="Unassembled WGS sequence"/>
</dbReference>
<organism evidence="10 11">
    <name type="scientific">Exidia glandulosa HHB12029</name>
    <dbReference type="NCBI Taxonomy" id="1314781"/>
    <lineage>
        <taxon>Eukaryota</taxon>
        <taxon>Fungi</taxon>
        <taxon>Dikarya</taxon>
        <taxon>Basidiomycota</taxon>
        <taxon>Agaricomycotina</taxon>
        <taxon>Agaricomycetes</taxon>
        <taxon>Auriculariales</taxon>
        <taxon>Exidiaceae</taxon>
        <taxon>Exidia</taxon>
    </lineage>
</organism>
<dbReference type="GO" id="GO:0016020">
    <property type="term" value="C:membrane"/>
    <property type="evidence" value="ECO:0007669"/>
    <property type="project" value="UniProtKB-SubCell"/>
</dbReference>
<dbReference type="InterPro" id="IPR044851">
    <property type="entry name" value="Wax_synthase"/>
</dbReference>
<reference evidence="10 11" key="1">
    <citation type="journal article" date="2016" name="Mol. Biol. Evol.">
        <title>Comparative Genomics of Early-Diverging Mushroom-Forming Fungi Provides Insights into the Origins of Lignocellulose Decay Capabilities.</title>
        <authorList>
            <person name="Nagy L.G."/>
            <person name="Riley R."/>
            <person name="Tritt A."/>
            <person name="Adam C."/>
            <person name="Daum C."/>
            <person name="Floudas D."/>
            <person name="Sun H."/>
            <person name="Yadav J.S."/>
            <person name="Pangilinan J."/>
            <person name="Larsson K.H."/>
            <person name="Matsuura K."/>
            <person name="Barry K."/>
            <person name="Labutti K."/>
            <person name="Kuo R."/>
            <person name="Ohm R.A."/>
            <person name="Bhattacharya S.S."/>
            <person name="Shirouzu T."/>
            <person name="Yoshinaga Y."/>
            <person name="Martin F.M."/>
            <person name="Grigoriev I.V."/>
            <person name="Hibbett D.S."/>
        </authorList>
    </citation>
    <scope>NUCLEOTIDE SEQUENCE [LARGE SCALE GENOMIC DNA]</scope>
    <source>
        <strain evidence="10 11">HHB12029</strain>
    </source>
</reference>
<dbReference type="InParanoid" id="A0A165L0G0"/>
<evidence type="ECO:0000256" key="2">
    <source>
        <dbReference type="ARBA" id="ARBA00005179"/>
    </source>
</evidence>
<name>A0A165L0G0_EXIGL</name>
<sequence>MAPSLDELGAFMHRWIVPSPDDKTPITLGNVWVLVIPLAATLVMAYLARRPDTWAVRVGVAPAVIMAVGRVLFGYYIDSPLAATFNYALGLCGVFCVGLTLELACAPAGRRKLGERVANQGSQPTIERDADLRRDHARRPFHAGLFDAIELLCTMRGIEWDFGSGMHVPPSHKPAARGPCIRATLQSIVLSYFALDLIDSFVKLWPDRHTIFISTLPRLQRYALSSALQLATGLLLVVGSTAIYNCLALGDVVLLGHEPSRCARSRISCAQSGHSLLCSWPPAWDAPWRATSLNDLWARRWHQFLRRTFLFFGGYPLGYLFGRVGFVLGTFAASGVFHTLGAYLIGAGLDMRPFVFFAGQGVLVLCEHAFRIVTGRRVGGWAGRIWAYVVIFTLGQPFIDSLFNIGLDRSLVIHPSLSPARRILFPLIVRGLDVYYTRKI</sequence>
<dbReference type="Pfam" id="PF13813">
    <property type="entry name" value="MBOAT_2"/>
    <property type="match status" value="1"/>
</dbReference>
<evidence type="ECO:0000313" key="10">
    <source>
        <dbReference type="EMBL" id="KZV97166.1"/>
    </source>
</evidence>
<evidence type="ECO:0000256" key="4">
    <source>
        <dbReference type="ARBA" id="ARBA00022679"/>
    </source>
</evidence>
<evidence type="ECO:0000256" key="7">
    <source>
        <dbReference type="ARBA" id="ARBA00023136"/>
    </source>
</evidence>
<evidence type="ECO:0000256" key="1">
    <source>
        <dbReference type="ARBA" id="ARBA00004141"/>
    </source>
</evidence>
<dbReference type="InterPro" id="IPR032805">
    <property type="entry name" value="Wax_synthase_dom"/>
</dbReference>
<dbReference type="STRING" id="1314781.A0A165L0G0"/>
<keyword evidence="7 8" id="KW-0472">Membrane</keyword>
<keyword evidence="6 8" id="KW-1133">Transmembrane helix</keyword>